<gene>
    <name evidence="2" type="ORF">IEN85_07095</name>
</gene>
<protein>
    <submittedName>
        <fullName evidence="2">DUF445 domain-containing protein</fullName>
    </submittedName>
</protein>
<comment type="caution">
    <text evidence="2">The sequence shown here is derived from an EMBL/GenBank/DDBJ whole genome shotgun (WGS) entry which is preliminary data.</text>
</comment>
<dbReference type="PANTHER" id="PTHR38568:SF1">
    <property type="entry name" value="DUF445 DOMAIN-CONTAINING PROTEIN"/>
    <property type="match status" value="1"/>
</dbReference>
<dbReference type="Proteomes" id="UP000622317">
    <property type="component" value="Unassembled WGS sequence"/>
</dbReference>
<dbReference type="AlphaFoldDB" id="A0A927F7F3"/>
<organism evidence="2 3">
    <name type="scientific">Pelagicoccus enzymogenes</name>
    <dbReference type="NCBI Taxonomy" id="2773457"/>
    <lineage>
        <taxon>Bacteria</taxon>
        <taxon>Pseudomonadati</taxon>
        <taxon>Verrucomicrobiota</taxon>
        <taxon>Opitutia</taxon>
        <taxon>Puniceicoccales</taxon>
        <taxon>Pelagicoccaceae</taxon>
        <taxon>Pelagicoccus</taxon>
    </lineage>
</organism>
<accession>A0A927F7F3</accession>
<feature type="transmembrane region" description="Helical" evidence="1">
    <location>
        <begin position="207"/>
        <end position="228"/>
    </location>
</feature>
<proteinExistence type="predicted"/>
<feature type="transmembrane region" description="Helical" evidence="1">
    <location>
        <begin position="30"/>
        <end position="52"/>
    </location>
</feature>
<keyword evidence="3" id="KW-1185">Reference proteome</keyword>
<name>A0A927F7F3_9BACT</name>
<dbReference type="EMBL" id="JACYFG010000007">
    <property type="protein sequence ID" value="MBD5779254.1"/>
    <property type="molecule type" value="Genomic_DNA"/>
</dbReference>
<evidence type="ECO:0000313" key="2">
    <source>
        <dbReference type="EMBL" id="MBD5779254.1"/>
    </source>
</evidence>
<keyword evidence="1" id="KW-1133">Transmembrane helix</keyword>
<dbReference type="PANTHER" id="PTHR38568">
    <property type="entry name" value="DUF445 DOMAIN-CONTAINING PROTEIN-RELATED"/>
    <property type="match status" value="1"/>
</dbReference>
<evidence type="ECO:0000256" key="1">
    <source>
        <dbReference type="SAM" id="Phobius"/>
    </source>
</evidence>
<keyword evidence="1" id="KW-0472">Membrane</keyword>
<dbReference type="RefSeq" id="WP_191616387.1">
    <property type="nucleotide sequence ID" value="NZ_JACYFG010000007.1"/>
</dbReference>
<reference evidence="2" key="1">
    <citation type="submission" date="2020-09" db="EMBL/GenBank/DDBJ databases">
        <title>Pelagicoccus enzymogenes sp. nov. with an EPS production, isolated from marine sediment.</title>
        <authorList>
            <person name="Feng X."/>
        </authorList>
    </citation>
    <scope>NUCLEOTIDE SEQUENCE</scope>
    <source>
        <strain evidence="2">NFK12</strain>
    </source>
</reference>
<evidence type="ECO:0000313" key="3">
    <source>
        <dbReference type="Proteomes" id="UP000622317"/>
    </source>
</evidence>
<sequence>MNKSLVTNLIAVALLILGAALPDSAAKPFVLNAGVFALAGAVTNWIAVHMLFEKVPGLYGSGVIAARFEEFKAAIHKLVMESFFTEENFMKFADTALHQGLDAETLEKSIDMDELFEGFLQVVAHSKFGGMLSMFGGAKVLEPLRDPFKEEFRKRLKQIVDSLDISQSHSSFEKVQPMIEGLVRGKLDELTAPQVKQILSDLIREHLGWLVVWGGVFGALIGLLSTSLQTAFL</sequence>
<keyword evidence="1" id="KW-0812">Transmembrane</keyword>